<dbReference type="InterPro" id="IPR000960">
    <property type="entry name" value="Flavin_mOase"/>
</dbReference>
<feature type="region of interest" description="Disordered" evidence="6">
    <location>
        <begin position="58"/>
        <end position="77"/>
    </location>
</feature>
<gene>
    <name evidence="8" type="ORF">R3P38DRAFT_2515295</name>
</gene>
<dbReference type="GO" id="GO:0050660">
    <property type="term" value="F:flavin adenine dinucleotide binding"/>
    <property type="evidence" value="ECO:0007669"/>
    <property type="project" value="InterPro"/>
</dbReference>
<keyword evidence="3" id="KW-0274">FAD</keyword>
<reference evidence="8 9" key="1">
    <citation type="journal article" date="2024" name="J Genomics">
        <title>Draft genome sequencing and assembly of Favolaschia claudopus CIRM-BRFM 2984 isolated from oak limbs.</title>
        <authorList>
            <person name="Navarro D."/>
            <person name="Drula E."/>
            <person name="Chaduli D."/>
            <person name="Cazenave R."/>
            <person name="Ahrendt S."/>
            <person name="Wang J."/>
            <person name="Lipzen A."/>
            <person name="Daum C."/>
            <person name="Barry K."/>
            <person name="Grigoriev I.V."/>
            <person name="Favel A."/>
            <person name="Rosso M.N."/>
            <person name="Martin F."/>
        </authorList>
    </citation>
    <scope>NUCLEOTIDE SEQUENCE [LARGE SCALE GENOMIC DNA]</scope>
    <source>
        <strain evidence="8 9">CIRM-BRFM 2984</strain>
    </source>
</reference>
<accession>A0AAW0CKJ7</accession>
<keyword evidence="9" id="KW-1185">Reference proteome</keyword>
<feature type="domain" description="Chromo" evidence="7">
    <location>
        <begin position="87"/>
        <end position="120"/>
    </location>
</feature>
<organism evidence="8 9">
    <name type="scientific">Favolaschia claudopus</name>
    <dbReference type="NCBI Taxonomy" id="2862362"/>
    <lineage>
        <taxon>Eukaryota</taxon>
        <taxon>Fungi</taxon>
        <taxon>Dikarya</taxon>
        <taxon>Basidiomycota</taxon>
        <taxon>Agaricomycotina</taxon>
        <taxon>Agaricomycetes</taxon>
        <taxon>Agaricomycetidae</taxon>
        <taxon>Agaricales</taxon>
        <taxon>Marasmiineae</taxon>
        <taxon>Mycenaceae</taxon>
        <taxon>Favolaschia</taxon>
    </lineage>
</organism>
<dbReference type="EMBL" id="JAWWNJ010000016">
    <property type="protein sequence ID" value="KAK7039509.1"/>
    <property type="molecule type" value="Genomic_DNA"/>
</dbReference>
<keyword evidence="5" id="KW-0560">Oxidoreductase</keyword>
<keyword evidence="8" id="KW-0503">Monooxygenase</keyword>
<keyword evidence="2" id="KW-0285">Flavoprotein</keyword>
<dbReference type="PROSITE" id="PS50013">
    <property type="entry name" value="CHROMO_2"/>
    <property type="match status" value="1"/>
</dbReference>
<dbReference type="InterPro" id="IPR011011">
    <property type="entry name" value="Znf_FYVE_PHD"/>
</dbReference>
<dbReference type="GO" id="GO:0004499">
    <property type="term" value="F:N,N-dimethylaniline monooxygenase activity"/>
    <property type="evidence" value="ECO:0007669"/>
    <property type="project" value="InterPro"/>
</dbReference>
<dbReference type="InterPro" id="IPR016197">
    <property type="entry name" value="Chromo-like_dom_sf"/>
</dbReference>
<evidence type="ECO:0000256" key="6">
    <source>
        <dbReference type="SAM" id="MobiDB-lite"/>
    </source>
</evidence>
<comment type="similarity">
    <text evidence="1">Belongs to the FMO family.</text>
</comment>
<evidence type="ECO:0000256" key="5">
    <source>
        <dbReference type="ARBA" id="ARBA00023002"/>
    </source>
</evidence>
<evidence type="ECO:0000256" key="4">
    <source>
        <dbReference type="ARBA" id="ARBA00022857"/>
    </source>
</evidence>
<comment type="caution">
    <text evidence="8">The sequence shown here is derived from an EMBL/GenBank/DDBJ whole genome shotgun (WGS) entry which is preliminary data.</text>
</comment>
<evidence type="ECO:0000256" key="1">
    <source>
        <dbReference type="ARBA" id="ARBA00009183"/>
    </source>
</evidence>
<dbReference type="Proteomes" id="UP001362999">
    <property type="component" value="Unassembled WGS sequence"/>
</dbReference>
<dbReference type="InterPro" id="IPR036188">
    <property type="entry name" value="FAD/NAD-bd_sf"/>
</dbReference>
<dbReference type="SUPFAM" id="SSF57903">
    <property type="entry name" value="FYVE/PHD zinc finger"/>
    <property type="match status" value="1"/>
</dbReference>
<dbReference type="PRINTS" id="PR00370">
    <property type="entry name" value="FMOXYGENASE"/>
</dbReference>
<evidence type="ECO:0000313" key="9">
    <source>
        <dbReference type="Proteomes" id="UP001362999"/>
    </source>
</evidence>
<evidence type="ECO:0000256" key="2">
    <source>
        <dbReference type="ARBA" id="ARBA00022630"/>
    </source>
</evidence>
<dbReference type="GO" id="GO:0050661">
    <property type="term" value="F:NADP binding"/>
    <property type="evidence" value="ECO:0007669"/>
    <property type="project" value="InterPro"/>
</dbReference>
<feature type="non-terminal residue" evidence="8">
    <location>
        <position position="1"/>
    </location>
</feature>
<dbReference type="InterPro" id="IPR020946">
    <property type="entry name" value="Flavin_mOase-like"/>
</dbReference>
<dbReference type="Gene3D" id="3.30.40.10">
    <property type="entry name" value="Zinc/RING finger domain, C3HC4 (zinc finger)"/>
    <property type="match status" value="1"/>
</dbReference>
<dbReference type="GO" id="GO:0006338">
    <property type="term" value="P:chromatin remodeling"/>
    <property type="evidence" value="ECO:0007669"/>
    <property type="project" value="UniProtKB-ARBA"/>
</dbReference>
<sequence>FAGKFIGCEGEGCNRWYHCTCMGVGPGDPRLEDTFICPFYSLTKSRASLLTILFCTDPPPPPPQEGEDDGSEEQCSHPTCPIQEKFFEPEGIYGRLVLGSSLFWLVFWKGYQWSDATWEPLQLSQKDIADFEKRAAEEDFDVDDRSGGYIMLAAARQGGARNPPGTVLLHALLYSILAKSACRPISPYREPQPAPAPSWLSPTQTTMPDSEGCKTICIIGAGAAGLAALCAIKQSAEYKTGLWKTTVFEERHQVGGIWLPDSDADSTNESQLPMTPLYDSLTTNLPHPVMCFQNFPFPPSTPIFPEAAHVQRYLELYTRHFKLGSFIQFNKTVTSVVRNSLNLKWLVRLHSGESYDFDFVVIANGHHRIPRYPNIPGLESWLTSKRAMHSVWYRHRKYLGNKVLVVGGGPSGNDISAEMRGACTTLIRSISGAPCEDSGNLKIRGRLTKLGADGQAFFEDGSVESDIDYCILATGYQVSCPFLSPPLLLEGLPPRSPPLPETLHNSTYHLFPLARHVFPMQSHFPPRSLVFMGLPVRVAPLPIMEAQAAAIVHAFAYPESFDVERETKDLLTRYEERSATVNGDAAAMARSWSVFTEPEQWAYQDELYEFAQQDIRVPQWRQDMYAAKVLLRNFWVHLENTGEAVDWVNGVGEGGMDEWAALMEKLLAAARKWEFDTQSSSNQMETQATISV</sequence>
<keyword evidence="4" id="KW-0521">NADP</keyword>
<dbReference type="Gene3D" id="3.50.50.60">
    <property type="entry name" value="FAD/NAD(P)-binding domain"/>
    <property type="match status" value="2"/>
</dbReference>
<dbReference type="Gene3D" id="2.40.50.40">
    <property type="match status" value="1"/>
</dbReference>
<dbReference type="InterPro" id="IPR050346">
    <property type="entry name" value="FMO-like"/>
</dbReference>
<dbReference type="CDD" id="cd00024">
    <property type="entry name" value="CD_CSD"/>
    <property type="match status" value="1"/>
</dbReference>
<protein>
    <submittedName>
        <fullName evidence="8">Flavin-containing monooxygenase FMO GS-OX3</fullName>
    </submittedName>
</protein>
<name>A0AAW0CKJ7_9AGAR</name>
<dbReference type="SUPFAM" id="SSF51905">
    <property type="entry name" value="FAD/NAD(P)-binding domain"/>
    <property type="match status" value="1"/>
</dbReference>
<dbReference type="AlphaFoldDB" id="A0AAW0CKJ7"/>
<evidence type="ECO:0000259" key="7">
    <source>
        <dbReference type="PROSITE" id="PS50013"/>
    </source>
</evidence>
<evidence type="ECO:0000313" key="8">
    <source>
        <dbReference type="EMBL" id="KAK7039509.1"/>
    </source>
</evidence>
<evidence type="ECO:0000256" key="3">
    <source>
        <dbReference type="ARBA" id="ARBA00022827"/>
    </source>
</evidence>
<dbReference type="InterPro" id="IPR013083">
    <property type="entry name" value="Znf_RING/FYVE/PHD"/>
</dbReference>
<dbReference type="Pfam" id="PF00743">
    <property type="entry name" value="FMO-like"/>
    <property type="match status" value="2"/>
</dbReference>
<dbReference type="PANTHER" id="PTHR23023">
    <property type="entry name" value="DIMETHYLANILINE MONOOXYGENASE"/>
    <property type="match status" value="1"/>
</dbReference>
<proteinExistence type="inferred from homology"/>
<dbReference type="InterPro" id="IPR000953">
    <property type="entry name" value="Chromo/chromo_shadow_dom"/>
</dbReference>
<dbReference type="SUPFAM" id="SSF54160">
    <property type="entry name" value="Chromo domain-like"/>
    <property type="match status" value="1"/>
</dbReference>